<dbReference type="PROSITE" id="PS00409">
    <property type="entry name" value="PROKAR_NTER_METHYL"/>
    <property type="match status" value="1"/>
</dbReference>
<sequence length="321" mass="34471">MFKSTRRATGFTLVELLVVIAIIGVLIGLLVPAVQSARESARRTVCRNNLKQIGLALHNHIDAKKHLPPGYTSTILLDGDDGGPGWAWGAKILPYIEQSDLHQLIDDTVPIEGVAAAAIRTKIVPGFVCPSDDRLEPVIDIPKIGSTKPICQMASASYVGSAGTVRPTCIICRDRFDGVFGRNRPVEPRELMDGLSNTLAIGERANEWASATMWGVVPRSKLLDHQHPGEYAAGPAYVLGTTFKDGFNIEEGVMTDHAMMQSYAESFGSVHPGGAHFAFCDGGVRFVFDTVDPAVMNALATRDGVAKGGNLVDPIIHDSPF</sequence>
<dbReference type="EMBL" id="CP036339">
    <property type="protein sequence ID" value="QDT72188.1"/>
    <property type="molecule type" value="Genomic_DNA"/>
</dbReference>
<dbReference type="NCBIfam" id="TIGR02532">
    <property type="entry name" value="IV_pilin_GFxxxE"/>
    <property type="match status" value="1"/>
</dbReference>
<dbReference type="InterPro" id="IPR027558">
    <property type="entry name" value="Pre_pil_HX9DG_C"/>
</dbReference>
<feature type="transmembrane region" description="Helical" evidence="1">
    <location>
        <begin position="12"/>
        <end position="34"/>
    </location>
</feature>
<keyword evidence="1" id="KW-1133">Transmembrane helix</keyword>
<dbReference type="Gene3D" id="3.30.700.10">
    <property type="entry name" value="Glycoprotein, Type 4 Pilin"/>
    <property type="match status" value="1"/>
</dbReference>
<evidence type="ECO:0000313" key="3">
    <source>
        <dbReference type="EMBL" id="QDT72188.1"/>
    </source>
</evidence>
<dbReference type="KEGG" id="llh:I41_13550"/>
<dbReference type="NCBIfam" id="TIGR04294">
    <property type="entry name" value="pre_pil_HX9DG"/>
    <property type="match status" value="1"/>
</dbReference>
<dbReference type="RefSeq" id="WP_145436267.1">
    <property type="nucleotide sequence ID" value="NZ_CP036339.1"/>
</dbReference>
<dbReference type="InterPro" id="IPR011453">
    <property type="entry name" value="DUF1559"/>
</dbReference>
<keyword evidence="1" id="KW-0472">Membrane</keyword>
<name>A0A517TUZ9_9BACT</name>
<dbReference type="OrthoDB" id="255848at2"/>
<dbReference type="InterPro" id="IPR012902">
    <property type="entry name" value="N_methyl_site"/>
</dbReference>
<keyword evidence="1" id="KW-0812">Transmembrane</keyword>
<dbReference type="SUPFAM" id="SSF54523">
    <property type="entry name" value="Pili subunits"/>
    <property type="match status" value="1"/>
</dbReference>
<dbReference type="PANTHER" id="PTHR30093:SF2">
    <property type="entry name" value="TYPE II SECRETION SYSTEM PROTEIN H"/>
    <property type="match status" value="1"/>
</dbReference>
<dbReference type="InterPro" id="IPR045584">
    <property type="entry name" value="Pilin-like"/>
</dbReference>
<dbReference type="PANTHER" id="PTHR30093">
    <property type="entry name" value="GENERAL SECRETION PATHWAY PROTEIN G"/>
    <property type="match status" value="1"/>
</dbReference>
<dbReference type="Pfam" id="PF07963">
    <property type="entry name" value="N_methyl"/>
    <property type="match status" value="1"/>
</dbReference>
<evidence type="ECO:0000259" key="2">
    <source>
        <dbReference type="Pfam" id="PF07596"/>
    </source>
</evidence>
<gene>
    <name evidence="3" type="primary">xcpT_3</name>
    <name evidence="3" type="ORF">I41_13550</name>
</gene>
<evidence type="ECO:0000256" key="1">
    <source>
        <dbReference type="SAM" id="Phobius"/>
    </source>
</evidence>
<dbReference type="Proteomes" id="UP000317909">
    <property type="component" value="Chromosome"/>
</dbReference>
<dbReference type="AlphaFoldDB" id="A0A517TUZ9"/>
<organism evidence="3 4">
    <name type="scientific">Lacipirellula limnantheis</name>
    <dbReference type="NCBI Taxonomy" id="2528024"/>
    <lineage>
        <taxon>Bacteria</taxon>
        <taxon>Pseudomonadati</taxon>
        <taxon>Planctomycetota</taxon>
        <taxon>Planctomycetia</taxon>
        <taxon>Pirellulales</taxon>
        <taxon>Lacipirellulaceae</taxon>
        <taxon>Lacipirellula</taxon>
    </lineage>
</organism>
<reference evidence="3 4" key="1">
    <citation type="submission" date="2019-02" db="EMBL/GenBank/DDBJ databases">
        <title>Deep-cultivation of Planctomycetes and their phenomic and genomic characterization uncovers novel biology.</title>
        <authorList>
            <person name="Wiegand S."/>
            <person name="Jogler M."/>
            <person name="Boedeker C."/>
            <person name="Pinto D."/>
            <person name="Vollmers J."/>
            <person name="Rivas-Marin E."/>
            <person name="Kohn T."/>
            <person name="Peeters S.H."/>
            <person name="Heuer A."/>
            <person name="Rast P."/>
            <person name="Oberbeckmann S."/>
            <person name="Bunk B."/>
            <person name="Jeske O."/>
            <person name="Meyerdierks A."/>
            <person name="Storesund J.E."/>
            <person name="Kallscheuer N."/>
            <person name="Luecker S."/>
            <person name="Lage O.M."/>
            <person name="Pohl T."/>
            <person name="Merkel B.J."/>
            <person name="Hornburger P."/>
            <person name="Mueller R.-W."/>
            <person name="Bruemmer F."/>
            <person name="Labrenz M."/>
            <person name="Spormann A.M."/>
            <person name="Op den Camp H."/>
            <person name="Overmann J."/>
            <person name="Amann R."/>
            <person name="Jetten M.S.M."/>
            <person name="Mascher T."/>
            <person name="Medema M.H."/>
            <person name="Devos D.P."/>
            <person name="Kaster A.-K."/>
            <person name="Ovreas L."/>
            <person name="Rohde M."/>
            <person name="Galperin M.Y."/>
            <person name="Jogler C."/>
        </authorList>
    </citation>
    <scope>NUCLEOTIDE SEQUENCE [LARGE SCALE GENOMIC DNA]</scope>
    <source>
        <strain evidence="3 4">I41</strain>
    </source>
</reference>
<keyword evidence="4" id="KW-1185">Reference proteome</keyword>
<evidence type="ECO:0000313" key="4">
    <source>
        <dbReference type="Proteomes" id="UP000317909"/>
    </source>
</evidence>
<dbReference type="Pfam" id="PF07596">
    <property type="entry name" value="SBP_bac_10"/>
    <property type="match status" value="1"/>
</dbReference>
<protein>
    <submittedName>
        <fullName evidence="3">Type II secretion system protein G</fullName>
    </submittedName>
</protein>
<accession>A0A517TUZ9</accession>
<feature type="domain" description="DUF1559" evidence="2">
    <location>
        <begin position="35"/>
        <end position="293"/>
    </location>
</feature>
<proteinExistence type="predicted"/>